<keyword evidence="5" id="KW-1185">Reference proteome</keyword>
<protein>
    <recommendedName>
        <fullName evidence="3">Chromo domain-containing protein</fullName>
    </recommendedName>
</protein>
<feature type="region of interest" description="Disordered" evidence="2">
    <location>
        <begin position="632"/>
        <end position="669"/>
    </location>
</feature>
<dbReference type="InterPro" id="IPR038717">
    <property type="entry name" value="Tc1-like_DDE_dom"/>
</dbReference>
<dbReference type="InterPro" id="IPR032549">
    <property type="entry name" value="DUF4939"/>
</dbReference>
<dbReference type="AlphaFoldDB" id="A0AAE0Q907"/>
<dbReference type="Pfam" id="PF13358">
    <property type="entry name" value="DDE_3"/>
    <property type="match status" value="1"/>
</dbReference>
<evidence type="ECO:0000313" key="5">
    <source>
        <dbReference type="Proteomes" id="UP001274896"/>
    </source>
</evidence>
<comment type="caution">
    <text evidence="4">The sequence shown here is derived from an EMBL/GenBank/DDBJ whole genome shotgun (WGS) entry which is preliminary data.</text>
</comment>
<evidence type="ECO:0000259" key="3">
    <source>
        <dbReference type="PROSITE" id="PS50013"/>
    </source>
</evidence>
<dbReference type="PANTHER" id="PTHR15503:SF36">
    <property type="entry name" value="RETROTRANSPOSON GAG-LIKE PROTEIN 5"/>
    <property type="match status" value="1"/>
</dbReference>
<dbReference type="InterPro" id="IPR000953">
    <property type="entry name" value="Chromo/chromo_shadow_dom"/>
</dbReference>
<dbReference type="Proteomes" id="UP001274896">
    <property type="component" value="Unassembled WGS sequence"/>
</dbReference>
<reference evidence="4" key="1">
    <citation type="submission" date="2023-06" db="EMBL/GenBank/DDBJ databases">
        <title>Male Hemibagrus guttatus genome.</title>
        <authorList>
            <person name="Bian C."/>
        </authorList>
    </citation>
    <scope>NUCLEOTIDE SEQUENCE</scope>
    <source>
        <strain evidence="4">Male_cb2023</strain>
        <tissue evidence="4">Muscle</tissue>
    </source>
</reference>
<dbReference type="InterPro" id="IPR016197">
    <property type="entry name" value="Chromo-like_dom_sf"/>
</dbReference>
<dbReference type="PANTHER" id="PTHR15503">
    <property type="entry name" value="LDOC1 RELATED"/>
    <property type="match status" value="1"/>
</dbReference>
<dbReference type="GO" id="GO:0003676">
    <property type="term" value="F:nucleic acid binding"/>
    <property type="evidence" value="ECO:0007669"/>
    <property type="project" value="InterPro"/>
</dbReference>
<dbReference type="PROSITE" id="PS50013">
    <property type="entry name" value="CHROMO_2"/>
    <property type="match status" value="1"/>
</dbReference>
<evidence type="ECO:0000313" key="4">
    <source>
        <dbReference type="EMBL" id="KAK3516147.1"/>
    </source>
</evidence>
<dbReference type="Gene3D" id="3.30.420.10">
    <property type="entry name" value="Ribonuclease H-like superfamily/Ribonuclease H"/>
    <property type="match status" value="1"/>
</dbReference>
<feature type="domain" description="Chromo" evidence="3">
    <location>
        <begin position="224"/>
        <end position="282"/>
    </location>
</feature>
<name>A0AAE0Q907_9TELE</name>
<dbReference type="SUPFAM" id="SSF54160">
    <property type="entry name" value="Chromo domain-like"/>
    <property type="match status" value="1"/>
</dbReference>
<accession>A0AAE0Q907</accession>
<dbReference type="InterPro" id="IPR056924">
    <property type="entry name" value="SH3_Tf2-1"/>
</dbReference>
<dbReference type="SMART" id="SM00298">
    <property type="entry name" value="CHROMO"/>
    <property type="match status" value="1"/>
</dbReference>
<dbReference type="GO" id="GO:0005634">
    <property type="term" value="C:nucleus"/>
    <property type="evidence" value="ECO:0007669"/>
    <property type="project" value="UniProtKB-SubCell"/>
</dbReference>
<dbReference type="Gene3D" id="2.40.50.40">
    <property type="match status" value="1"/>
</dbReference>
<evidence type="ECO:0000256" key="2">
    <source>
        <dbReference type="SAM" id="MobiDB-lite"/>
    </source>
</evidence>
<feature type="compositionally biased region" description="Polar residues" evidence="2">
    <location>
        <begin position="632"/>
        <end position="649"/>
    </location>
</feature>
<dbReference type="InterPro" id="IPR036397">
    <property type="entry name" value="RNaseH_sf"/>
</dbReference>
<dbReference type="Pfam" id="PF16297">
    <property type="entry name" value="DUF4939"/>
    <property type="match status" value="1"/>
</dbReference>
<proteinExistence type="predicted"/>
<sequence>MCHLHPVLEELSASYWPARAATQSLTTLVPHGGRLRHQPPRLGGTTRSWWSEFLPWAEYTQNSLTRSSTGLTPFQYVLGYQPPLFPWSGKPSDMLAMDNWAHHSQVVWESVYICLQQAIQQQRIQADLHRCPQPRLQVGQQVWLWAQNLRLRLQCRKLSPHFIGPFCILCQINPVMYHLQLPPLYRISPTFHISLLKPARPHHNDLLMGSELPPPLNIDRAPAYRVNDLLNSRRHRNQLQYLVDLEGYGPEECSWVDANDILDPSLVEDLYKRHLSTTSNSQTPNSTMAKTKELSKDTRNKIVDLHQAGKTESAIARALKMKRGWAFQHDNDPKHTAWAMKEWLCKKHFKVLEWPSQSPDLNPIENLWRELKIRVAQRQPQNITALEEICMEEWAKLPATNTSPPMNPAEVSNLQAAFAYQSDVLREYQDQLTKAQAANEYLTQHLRSLPPPVQRKVSFALPDKFDGSAEQCKGFLRQVEIFFMHQGTDFESEEKKCAFLMSLLTGKAIEWAAAVWETDHLFQTSYTYFVKQLRDVFEYPAGGKDVSTRLLQLSQGRRLAAEYAIEFRTLAAQSGWNDVALKAMFQSSLNIELQAEHACKGVDHSFSEYVTLAMQIDNLMRSTHARIKSASMRNIPTQPLTPSSNSTPSVDPANPEPMQLGAMRSDHDG</sequence>
<gene>
    <name evidence="4" type="ORF">QTP70_005402</name>
</gene>
<comment type="subcellular location">
    <subcellularLocation>
        <location evidence="1">Nucleus</location>
    </subcellularLocation>
</comment>
<dbReference type="Pfam" id="PF24626">
    <property type="entry name" value="SH3_Tf2-1"/>
    <property type="match status" value="1"/>
</dbReference>
<organism evidence="4 5">
    <name type="scientific">Hemibagrus guttatus</name>
    <dbReference type="NCBI Taxonomy" id="175788"/>
    <lineage>
        <taxon>Eukaryota</taxon>
        <taxon>Metazoa</taxon>
        <taxon>Chordata</taxon>
        <taxon>Craniata</taxon>
        <taxon>Vertebrata</taxon>
        <taxon>Euteleostomi</taxon>
        <taxon>Actinopterygii</taxon>
        <taxon>Neopterygii</taxon>
        <taxon>Teleostei</taxon>
        <taxon>Ostariophysi</taxon>
        <taxon>Siluriformes</taxon>
        <taxon>Bagridae</taxon>
        <taxon>Hemibagrus</taxon>
    </lineage>
</organism>
<dbReference type="EMBL" id="JAUCMX010000019">
    <property type="protein sequence ID" value="KAK3516147.1"/>
    <property type="molecule type" value="Genomic_DNA"/>
</dbReference>
<dbReference type="InterPro" id="IPR032567">
    <property type="entry name" value="RTL1-rel"/>
</dbReference>
<evidence type="ECO:0000256" key="1">
    <source>
        <dbReference type="ARBA" id="ARBA00004123"/>
    </source>
</evidence>